<dbReference type="InterPro" id="IPR013699">
    <property type="entry name" value="Signal_recog_part_SRP72_RNA-bd"/>
</dbReference>
<dbReference type="AlphaFoldDB" id="A0A3N4LLM5"/>
<dbReference type="OrthoDB" id="5421607at2759"/>
<name>A0A3N4LLM5_9PEZI</name>
<dbReference type="GO" id="GO:0006614">
    <property type="term" value="P:SRP-dependent cotranslational protein targeting to membrane"/>
    <property type="evidence" value="ECO:0007669"/>
    <property type="project" value="UniProtKB-UniRule"/>
</dbReference>
<dbReference type="GO" id="GO:0043022">
    <property type="term" value="F:ribosome binding"/>
    <property type="evidence" value="ECO:0007669"/>
    <property type="project" value="TreeGrafter"/>
</dbReference>
<feature type="region of interest" description="Disordered" evidence="10">
    <location>
        <begin position="595"/>
        <end position="660"/>
    </location>
</feature>
<protein>
    <recommendedName>
        <fullName evidence="4 9">Signal recognition particle subunit SRP72</fullName>
    </recommendedName>
</protein>
<keyword evidence="7 9" id="KW-0733">Signal recognition particle</keyword>
<feature type="compositionally biased region" description="Basic residues" evidence="10">
    <location>
        <begin position="650"/>
        <end position="660"/>
    </location>
</feature>
<feature type="compositionally biased region" description="Gly residues" evidence="10">
    <location>
        <begin position="638"/>
        <end position="649"/>
    </location>
</feature>
<dbReference type="InterPro" id="IPR011990">
    <property type="entry name" value="TPR-like_helical_dom_sf"/>
</dbReference>
<keyword evidence="13" id="KW-1185">Reference proteome</keyword>
<evidence type="ECO:0000256" key="8">
    <source>
        <dbReference type="ARBA" id="ARBA00023274"/>
    </source>
</evidence>
<dbReference type="InParanoid" id="A0A3N4LLM5"/>
<dbReference type="Pfam" id="PF17004">
    <property type="entry name" value="SRP_TPR_like"/>
    <property type="match status" value="1"/>
</dbReference>
<evidence type="ECO:0000256" key="7">
    <source>
        <dbReference type="ARBA" id="ARBA00023135"/>
    </source>
</evidence>
<dbReference type="InterPro" id="IPR026270">
    <property type="entry name" value="SRP72"/>
</dbReference>
<feature type="domain" description="Signal recognition particle SRP72 subunit RNA-binding" evidence="11">
    <location>
        <begin position="548"/>
        <end position="600"/>
    </location>
</feature>
<dbReference type="PANTHER" id="PTHR14094:SF9">
    <property type="entry name" value="SIGNAL RECOGNITION PARTICLE SUBUNIT SRP72"/>
    <property type="match status" value="1"/>
</dbReference>
<reference evidence="12 13" key="1">
    <citation type="journal article" date="2018" name="Nat. Ecol. Evol.">
        <title>Pezizomycetes genomes reveal the molecular basis of ectomycorrhizal truffle lifestyle.</title>
        <authorList>
            <person name="Murat C."/>
            <person name="Payen T."/>
            <person name="Noel B."/>
            <person name="Kuo A."/>
            <person name="Morin E."/>
            <person name="Chen J."/>
            <person name="Kohler A."/>
            <person name="Krizsan K."/>
            <person name="Balestrini R."/>
            <person name="Da Silva C."/>
            <person name="Montanini B."/>
            <person name="Hainaut M."/>
            <person name="Levati E."/>
            <person name="Barry K.W."/>
            <person name="Belfiori B."/>
            <person name="Cichocki N."/>
            <person name="Clum A."/>
            <person name="Dockter R.B."/>
            <person name="Fauchery L."/>
            <person name="Guy J."/>
            <person name="Iotti M."/>
            <person name="Le Tacon F."/>
            <person name="Lindquist E.A."/>
            <person name="Lipzen A."/>
            <person name="Malagnac F."/>
            <person name="Mello A."/>
            <person name="Molinier V."/>
            <person name="Miyauchi S."/>
            <person name="Poulain J."/>
            <person name="Riccioni C."/>
            <person name="Rubini A."/>
            <person name="Sitrit Y."/>
            <person name="Splivallo R."/>
            <person name="Traeger S."/>
            <person name="Wang M."/>
            <person name="Zifcakova L."/>
            <person name="Wipf D."/>
            <person name="Zambonelli A."/>
            <person name="Paolocci F."/>
            <person name="Nowrousian M."/>
            <person name="Ottonello S."/>
            <person name="Baldrian P."/>
            <person name="Spatafora J.W."/>
            <person name="Henrissat B."/>
            <person name="Nagy L.G."/>
            <person name="Aury J.M."/>
            <person name="Wincker P."/>
            <person name="Grigoriev I.V."/>
            <person name="Bonfante P."/>
            <person name="Martin F.M."/>
        </authorList>
    </citation>
    <scope>NUCLEOTIDE SEQUENCE [LARGE SCALE GENOMIC DNA]</scope>
    <source>
        <strain evidence="12 13">ATCC MYA-4762</strain>
    </source>
</reference>
<dbReference type="SUPFAM" id="SSF48452">
    <property type="entry name" value="TPR-like"/>
    <property type="match status" value="1"/>
</dbReference>
<evidence type="ECO:0000256" key="6">
    <source>
        <dbReference type="ARBA" id="ARBA00022824"/>
    </source>
</evidence>
<comment type="similarity">
    <text evidence="3 9">Belongs to the SRP72 family.</text>
</comment>
<keyword evidence="6" id="KW-0256">Endoplasmic reticulum</keyword>
<dbReference type="GO" id="GO:0008312">
    <property type="term" value="F:7S RNA binding"/>
    <property type="evidence" value="ECO:0007669"/>
    <property type="project" value="InterPro"/>
</dbReference>
<dbReference type="Proteomes" id="UP000267821">
    <property type="component" value="Unassembled WGS sequence"/>
</dbReference>
<dbReference type="InterPro" id="IPR031545">
    <property type="entry name" value="SRP72_TPR-like"/>
</dbReference>
<comment type="function">
    <text evidence="9">Component of the signal recognition particle (SRP) complex, a ribonucleoprotein complex that mediates the cotranslational targeting of secretory and membrane proteins to the endoplasmic reticulum (ER).</text>
</comment>
<evidence type="ECO:0000313" key="12">
    <source>
        <dbReference type="EMBL" id="RPB23794.1"/>
    </source>
</evidence>
<gene>
    <name evidence="12" type="ORF">L211DRAFT_838225</name>
</gene>
<dbReference type="EMBL" id="ML121544">
    <property type="protein sequence ID" value="RPB23794.1"/>
    <property type="molecule type" value="Genomic_DNA"/>
</dbReference>
<evidence type="ECO:0000256" key="4">
    <source>
        <dbReference type="ARBA" id="ARBA00018350"/>
    </source>
</evidence>
<evidence type="ECO:0000256" key="3">
    <source>
        <dbReference type="ARBA" id="ARBA00007676"/>
    </source>
</evidence>
<dbReference type="Gene3D" id="1.25.40.10">
    <property type="entry name" value="Tetratricopeptide repeat domain"/>
    <property type="match status" value="1"/>
</dbReference>
<sequence length="660" mass="72932">MADHTPATLSALLKSLSLTDDTVNHAEILKHAQNILIKNPSHPEALHTKVVALLHLDKFDEVVKTLEKTPLEEAKFELAYALYKSGKWEKAEEAARDARERARGEKMERGLRHVEAQAAHRAEHFGRAMEIYKSLIESGKEFAQNEDFDLRVNRNATEAQMVWKGEAMGKRKFTVDELSQFETTYNAACIHIARNEFPQGLMLLKKAQLLCEGMDLSPEDLKEEVAPVIAQQIYALLKMGNVAEVEKASQELDIKTVSDAALKYIASNNSLSHKSKIDPNPHLTLRLYEACVLRPLFQTTVKPYQFQSRILSRNRLSLDLQVGKYGEVKSEVAKSQDLARSAYEIAASCGGRSVKEILQSVKRTKNASTERKDDIALGLYATQLHMELRDITGAIETVEGLLEELSKKEGPEDKYPPALIGLLVALYRFEGRKKAPKKLDEAAQYWKDQPRPNESLILSSTLHSLTSHSQASLESAASFLTSINQSTTFLPPQILSAGIVAACAITKPELAASHLSSLPPIDQLLKGINVDELEAAGVYNPSKKRTADEVARGAKAKKLKSAPVKAKRVRKSMLPKDYIAGKEVDKERWLPLRDRSYYKPPKGGKKDKRRNVAQGGTQGGKVEEEKDQVMADMPVAKTGGGGGGGGGGQAKKKKKKGGKW</sequence>
<dbReference type="FunCoup" id="A0A3N4LLM5">
    <property type="interactions" value="945"/>
</dbReference>
<evidence type="ECO:0000313" key="13">
    <source>
        <dbReference type="Proteomes" id="UP000267821"/>
    </source>
</evidence>
<dbReference type="GO" id="GO:0005783">
    <property type="term" value="C:endoplasmic reticulum"/>
    <property type="evidence" value="ECO:0007669"/>
    <property type="project" value="UniProtKB-SubCell"/>
</dbReference>
<evidence type="ECO:0000256" key="10">
    <source>
        <dbReference type="SAM" id="MobiDB-lite"/>
    </source>
</evidence>
<evidence type="ECO:0000256" key="2">
    <source>
        <dbReference type="ARBA" id="ARBA00004496"/>
    </source>
</evidence>
<evidence type="ECO:0000256" key="1">
    <source>
        <dbReference type="ARBA" id="ARBA00004240"/>
    </source>
</evidence>
<keyword evidence="5 9" id="KW-0963">Cytoplasm</keyword>
<evidence type="ECO:0000256" key="9">
    <source>
        <dbReference type="PIRNR" id="PIRNR038922"/>
    </source>
</evidence>
<accession>A0A3N4LLM5</accession>
<organism evidence="12 13">
    <name type="scientific">Terfezia boudieri ATCC MYA-4762</name>
    <dbReference type="NCBI Taxonomy" id="1051890"/>
    <lineage>
        <taxon>Eukaryota</taxon>
        <taxon>Fungi</taxon>
        <taxon>Dikarya</taxon>
        <taxon>Ascomycota</taxon>
        <taxon>Pezizomycotina</taxon>
        <taxon>Pezizomycetes</taxon>
        <taxon>Pezizales</taxon>
        <taxon>Pezizaceae</taxon>
        <taxon>Terfezia</taxon>
    </lineage>
</organism>
<proteinExistence type="inferred from homology"/>
<dbReference type="GO" id="GO:0005786">
    <property type="term" value="C:signal recognition particle, endoplasmic reticulum targeting"/>
    <property type="evidence" value="ECO:0007669"/>
    <property type="project" value="UniProtKB-UniRule"/>
</dbReference>
<evidence type="ECO:0000256" key="5">
    <source>
        <dbReference type="ARBA" id="ARBA00022490"/>
    </source>
</evidence>
<keyword evidence="8 9" id="KW-0687">Ribonucleoprotein</keyword>
<evidence type="ECO:0000259" key="11">
    <source>
        <dbReference type="Pfam" id="PF08492"/>
    </source>
</evidence>
<dbReference type="STRING" id="1051890.A0A3N4LLM5"/>
<dbReference type="PIRSF" id="PIRSF038922">
    <property type="entry name" value="SRP72"/>
    <property type="match status" value="1"/>
</dbReference>
<dbReference type="Pfam" id="PF08492">
    <property type="entry name" value="SRP72"/>
    <property type="match status" value="1"/>
</dbReference>
<comment type="subcellular location">
    <subcellularLocation>
        <location evidence="2 9">Cytoplasm</location>
    </subcellularLocation>
    <subcellularLocation>
        <location evidence="1">Endoplasmic reticulum</location>
    </subcellularLocation>
</comment>
<feature type="compositionally biased region" description="Basic residues" evidence="10">
    <location>
        <begin position="602"/>
        <end position="611"/>
    </location>
</feature>
<dbReference type="PANTHER" id="PTHR14094">
    <property type="entry name" value="SIGNAL RECOGNITION PARTICLE 72"/>
    <property type="match status" value="1"/>
</dbReference>